<gene>
    <name evidence="1" type="ordered locus">SM11_pC1441</name>
</gene>
<reference evidence="1 2" key="1">
    <citation type="journal article" date="2011" name="J. Biotechnol.">
        <title>The complete genome sequence of the dominant Sinorhizobium meliloti field isolate SM11 extends the S. meliloti pan-genome.</title>
        <authorList>
            <person name="Schneiker-Bekel S."/>
            <person name="Wibberg D."/>
            <person name="Bekel T."/>
            <person name="Blom J."/>
            <person name="Linke B."/>
            <person name="Neuweger H."/>
            <person name="Stiens M."/>
            <person name="Vorholter F.J."/>
            <person name="Weidner S."/>
            <person name="Goesmann A."/>
            <person name="Puhler A."/>
            <person name="Schluter A."/>
        </authorList>
    </citation>
    <scope>NUCLEOTIDE SEQUENCE [LARGE SCALE GENOMIC DNA]</scope>
    <source>
        <strain evidence="1 2">SM11</strain>
        <plasmid evidence="2">pSmeSM11c</plasmid>
    </source>
</reference>
<dbReference type="HOGENOM" id="CLU_2131874_0_0_5"/>
<keyword evidence="1" id="KW-0614">Plasmid</keyword>
<evidence type="ECO:0000313" key="2">
    <source>
        <dbReference type="Proteomes" id="UP000009045"/>
    </source>
</evidence>
<dbReference type="Proteomes" id="UP000009045">
    <property type="component" value="Plasmid pSmeSM11c"/>
</dbReference>
<dbReference type="PATRIC" id="fig|707241.3.peg.5368"/>
<evidence type="ECO:0000313" key="1">
    <source>
        <dbReference type="EMBL" id="AEH82514.1"/>
    </source>
</evidence>
<protein>
    <submittedName>
        <fullName evidence="1">Uncharacterized protein</fullName>
    </submittedName>
</protein>
<geneLocation type="plasmid" evidence="1 2">
    <name>pSmeSM11c</name>
</geneLocation>
<proteinExistence type="predicted"/>
<dbReference type="KEGG" id="smx:SM11_pC1441"/>
<sequence length="113" mass="12772">MEKARIALSEMERSDGPTPYVRGWQDLFSGDRFDVARRIVMRDEAAEDLRETSPFMKLHGFDYGQRMSIVLMDEGSEAKGAYRSAERHSGHYIAAPAFKRTFAPLAATSRARA</sequence>
<dbReference type="EMBL" id="CP001831">
    <property type="protein sequence ID" value="AEH82514.1"/>
    <property type="molecule type" value="Genomic_DNA"/>
</dbReference>
<name>F7XBJ6_SINMM</name>
<accession>F7XBJ6</accession>
<dbReference type="AlphaFoldDB" id="F7XBJ6"/>
<organism evidence="1 2">
    <name type="scientific">Sinorhizobium meliloti (strain SM11)</name>
    <dbReference type="NCBI Taxonomy" id="707241"/>
    <lineage>
        <taxon>Bacteria</taxon>
        <taxon>Pseudomonadati</taxon>
        <taxon>Pseudomonadota</taxon>
        <taxon>Alphaproteobacteria</taxon>
        <taxon>Hyphomicrobiales</taxon>
        <taxon>Rhizobiaceae</taxon>
        <taxon>Sinorhizobium/Ensifer group</taxon>
        <taxon>Sinorhizobium</taxon>
    </lineage>
</organism>